<proteinExistence type="predicted"/>
<keyword evidence="4" id="KW-1185">Reference proteome</keyword>
<dbReference type="PATRIC" id="fig|1229783.3.peg.927"/>
<dbReference type="PANTHER" id="PTHR30336:SF18">
    <property type="entry name" value="MEMBRANE PROTEIN"/>
    <property type="match status" value="1"/>
</dbReference>
<protein>
    <recommendedName>
        <fullName evidence="2">DUF218 domain-containing protein</fullName>
    </recommendedName>
</protein>
<dbReference type="InterPro" id="IPR051599">
    <property type="entry name" value="Cell_Envelope_Assoc"/>
</dbReference>
<dbReference type="CDD" id="cd06259">
    <property type="entry name" value="YdcF-like"/>
    <property type="match status" value="1"/>
</dbReference>
<dbReference type="PANTHER" id="PTHR30336">
    <property type="entry name" value="INNER MEMBRANE PROTEIN, PROBABLE PERMEASE"/>
    <property type="match status" value="1"/>
</dbReference>
<keyword evidence="1" id="KW-0812">Transmembrane</keyword>
<sequence length="230" mass="26512">MYLSFIIGCQMLVHLNIFIISPLLNWLSYIVISALFAFSIYTLWVTFYLYQPLKCRVKAVLILGAGIYTETIPPLLKSRLDRALQIYQNQNPKPKLIVSGGQGPDEPIAEALAMKLYLMNQGVPVEAIITEAESTNTYTNMKFSKPYLDPYIHDHQHILCVTSHFHIARALRLAEKQRIPLIGIGSQTPYHFLDYAMIRDFLGLMYQYRLLLTVYFATLFILSFIKHLLF</sequence>
<dbReference type="Gene3D" id="3.40.50.620">
    <property type="entry name" value="HUPs"/>
    <property type="match status" value="1"/>
</dbReference>
<dbReference type="Proteomes" id="UP000009885">
    <property type="component" value="Unassembled WGS sequence"/>
</dbReference>
<dbReference type="eggNOG" id="COG1434">
    <property type="taxonomic scope" value="Bacteria"/>
</dbReference>
<feature type="transmembrane region" description="Helical" evidence="1">
    <location>
        <begin position="30"/>
        <end position="50"/>
    </location>
</feature>
<keyword evidence="1" id="KW-0472">Membrane</keyword>
<accession>K9B5K1</accession>
<dbReference type="GO" id="GO:0000270">
    <property type="term" value="P:peptidoglycan metabolic process"/>
    <property type="evidence" value="ECO:0007669"/>
    <property type="project" value="TreeGrafter"/>
</dbReference>
<evidence type="ECO:0000313" key="4">
    <source>
        <dbReference type="Proteomes" id="UP000009885"/>
    </source>
</evidence>
<name>K9B5K1_9STAP</name>
<dbReference type="EMBL" id="AMSQ01000005">
    <property type="protein sequence ID" value="EKU49055.1"/>
    <property type="molecule type" value="Genomic_DNA"/>
</dbReference>
<feature type="transmembrane region" description="Helical" evidence="1">
    <location>
        <begin position="5"/>
        <end position="24"/>
    </location>
</feature>
<keyword evidence="1" id="KW-1133">Transmembrane helix</keyword>
<feature type="transmembrane region" description="Helical" evidence="1">
    <location>
        <begin position="208"/>
        <end position="229"/>
    </location>
</feature>
<organism evidence="3 4">
    <name type="scientific">Staphylococcus massiliensis S46</name>
    <dbReference type="NCBI Taxonomy" id="1229783"/>
    <lineage>
        <taxon>Bacteria</taxon>
        <taxon>Bacillati</taxon>
        <taxon>Bacillota</taxon>
        <taxon>Bacilli</taxon>
        <taxon>Bacillales</taxon>
        <taxon>Staphylococcaceae</taxon>
        <taxon>Staphylococcus</taxon>
    </lineage>
</organism>
<dbReference type="InterPro" id="IPR014729">
    <property type="entry name" value="Rossmann-like_a/b/a_fold"/>
</dbReference>
<dbReference type="AlphaFoldDB" id="K9B5K1"/>
<evidence type="ECO:0000259" key="2">
    <source>
        <dbReference type="Pfam" id="PF02698"/>
    </source>
</evidence>
<dbReference type="GO" id="GO:0043164">
    <property type="term" value="P:Gram-negative-bacterium-type cell wall biogenesis"/>
    <property type="evidence" value="ECO:0007669"/>
    <property type="project" value="TreeGrafter"/>
</dbReference>
<dbReference type="Pfam" id="PF02698">
    <property type="entry name" value="DUF218"/>
    <property type="match status" value="1"/>
</dbReference>
<feature type="domain" description="DUF218" evidence="2">
    <location>
        <begin position="59"/>
        <end position="181"/>
    </location>
</feature>
<dbReference type="OrthoDB" id="9782395at2"/>
<gene>
    <name evidence="3" type="ORF">C273_04600</name>
</gene>
<evidence type="ECO:0000256" key="1">
    <source>
        <dbReference type="SAM" id="Phobius"/>
    </source>
</evidence>
<evidence type="ECO:0000313" key="3">
    <source>
        <dbReference type="EMBL" id="EKU49055.1"/>
    </source>
</evidence>
<dbReference type="InterPro" id="IPR003848">
    <property type="entry name" value="DUF218"/>
</dbReference>
<dbReference type="GO" id="GO:0005886">
    <property type="term" value="C:plasma membrane"/>
    <property type="evidence" value="ECO:0007669"/>
    <property type="project" value="TreeGrafter"/>
</dbReference>
<comment type="caution">
    <text evidence="3">The sequence shown here is derived from an EMBL/GenBank/DDBJ whole genome shotgun (WGS) entry which is preliminary data.</text>
</comment>
<reference evidence="3 4" key="1">
    <citation type="journal article" date="2013" name="Genome Announc.">
        <title>Genome Sequence of Staphylococcus massiliensis Strain S46, Isolated from the Surface of Healthy Human Skin.</title>
        <authorList>
            <person name="Srivastav R."/>
            <person name="Singh A."/>
            <person name="Jangir P.K."/>
            <person name="Kumari C."/>
            <person name="Muduli S."/>
            <person name="Sharma R."/>
        </authorList>
    </citation>
    <scope>NUCLEOTIDE SEQUENCE [LARGE SCALE GENOMIC DNA]</scope>
    <source>
        <strain evidence="3 4">S46</strain>
    </source>
</reference>